<name>A0A3R8T1N4_9BURK</name>
<feature type="region of interest" description="Disordered" evidence="1">
    <location>
        <begin position="1"/>
        <end position="135"/>
    </location>
</feature>
<dbReference type="Proteomes" id="UP000270261">
    <property type="component" value="Unassembled WGS sequence"/>
</dbReference>
<organism evidence="2 3">
    <name type="scientific">Lautropia dentalis</name>
    <dbReference type="NCBI Taxonomy" id="2490857"/>
    <lineage>
        <taxon>Bacteria</taxon>
        <taxon>Pseudomonadati</taxon>
        <taxon>Pseudomonadota</taxon>
        <taxon>Betaproteobacteria</taxon>
        <taxon>Burkholderiales</taxon>
        <taxon>Burkholderiaceae</taxon>
        <taxon>Lautropia</taxon>
    </lineage>
</organism>
<evidence type="ECO:0000313" key="2">
    <source>
        <dbReference type="EMBL" id="RRN44320.1"/>
    </source>
</evidence>
<feature type="compositionally biased region" description="Polar residues" evidence="1">
    <location>
        <begin position="97"/>
        <end position="115"/>
    </location>
</feature>
<evidence type="ECO:0000313" key="3">
    <source>
        <dbReference type="Proteomes" id="UP000270261"/>
    </source>
</evidence>
<dbReference type="AlphaFoldDB" id="A0A3R8T1N4"/>
<sequence length="539" mass="57752">MLTGCGSDNDDKSATAEGSRQASTSNQSSTAPQPGTDSAPATSPSQSQDAGPGESPPAPVVTNGSVAGQTLDGDPAPYVMPNLAETDEPSVPAADDTASSTEDTQEVTVNTPAGQSSAATARSGPAAAARTGAGTTTPKHILQKYISSNPSGFRWNSVMASHLYGPGLFTQTTLANTIIGVYKGVENVVVNRFRALEGGQLSRVRLYWQGGEGYSAGTGGRIRLTVLPDDNTARHLPDFSQQPLAEASFVPDMHAGNSIFPEIALTSHGTLQKGKIYHLVMQNTDANPAANYVSSNNAATHMQITRPSRWISSTDWGTLMGKRTPGSSTFSRWMNLTHDGSGNHFFSPILQLTFADGKSMGVSDMESGSVDPGRVYTVTSQKPVRERFVPGAEKRVNAISVATAASKAGQLKWRLLQGSRELAWGYIKAASPNYRTVEAKGLQLAALKWYDIIFPPRQYVELSAGKPYDLEFRAEGSSEWKFADHRNGASSGFTWPAAFTESQAQHLDGGRWLDTNHWNYHASRKGSNWPVVFHLNPED</sequence>
<gene>
    <name evidence="2" type="ORF">EHV23_13445</name>
</gene>
<protein>
    <submittedName>
        <fullName evidence="2">Uncharacterized protein</fullName>
    </submittedName>
</protein>
<comment type="caution">
    <text evidence="2">The sequence shown here is derived from an EMBL/GenBank/DDBJ whole genome shotgun (WGS) entry which is preliminary data.</text>
</comment>
<accession>A0A3R8T1N4</accession>
<reference evidence="2 3" key="1">
    <citation type="submission" date="2018-11" db="EMBL/GenBank/DDBJ databases">
        <title>Genome sequencing of Lautropia sp. KCOM 2505 (= ChDC F240).</title>
        <authorList>
            <person name="Kook J.-K."/>
            <person name="Park S.-N."/>
            <person name="Lim Y.K."/>
        </authorList>
    </citation>
    <scope>NUCLEOTIDE SEQUENCE [LARGE SCALE GENOMIC DNA]</scope>
    <source>
        <strain evidence="2 3">KCOM 2505</strain>
    </source>
</reference>
<evidence type="ECO:0000256" key="1">
    <source>
        <dbReference type="SAM" id="MobiDB-lite"/>
    </source>
</evidence>
<feature type="compositionally biased region" description="Low complexity" evidence="1">
    <location>
        <begin position="116"/>
        <end position="135"/>
    </location>
</feature>
<dbReference type="EMBL" id="RRUE01000002">
    <property type="protein sequence ID" value="RRN44320.1"/>
    <property type="molecule type" value="Genomic_DNA"/>
</dbReference>
<keyword evidence="3" id="KW-1185">Reference proteome</keyword>
<feature type="compositionally biased region" description="Polar residues" evidence="1">
    <location>
        <begin position="16"/>
        <end position="49"/>
    </location>
</feature>
<proteinExistence type="predicted"/>